<name>A0A1T5MGE8_9FIRM</name>
<evidence type="ECO:0000256" key="1">
    <source>
        <dbReference type="SAM" id="Coils"/>
    </source>
</evidence>
<keyword evidence="2" id="KW-1133">Transmembrane helix</keyword>
<dbReference type="STRING" id="36842.SAMN02194393_04693"/>
<dbReference type="InterPro" id="IPR058709">
    <property type="entry name" value="BSH_RND-rel"/>
</dbReference>
<feature type="transmembrane region" description="Helical" evidence="2">
    <location>
        <begin position="7"/>
        <end position="30"/>
    </location>
</feature>
<sequence>MKRNFKLYRIIFFSIILLYFIYKAIFGLFLKTPDTEIVKFGELSTQKEYECLIVRDEEIVKSPDEGVIKYYVQEGEKVEKNYKICEIYTSSVNDKDKKKLSDLSSRINDIDASKGDFFETDIEKIDNEIDIIVDEIRIARVKGDFSRINDLKNNLNNKVEKKRRISGDKSFSGANLERLEGERKELESKIKSSIIEMKSSQSGVVSYYIDGYEEILTPHNILNIKYEYIKNIENASDKLKYDKVIYDQPVFKLTDNTAWYIMIMTDPKDSDSFKLGKNVSIDISDTRIKGEIIDKAYDEGKSFIIIKTNQYASDFNKIRKINLNIIKNQYEGLKIHRDSIIEKDGELGVYVLDINRKACFKAIKVLGYNDEYAIIQNNVFDIKDGDSVKRVYTVKLYDEILRYGKKYNEGDIIY</sequence>
<evidence type="ECO:0000256" key="2">
    <source>
        <dbReference type="SAM" id="Phobius"/>
    </source>
</evidence>
<dbReference type="Pfam" id="PF26012">
    <property type="entry name" value="HH_RND_rel"/>
    <property type="match status" value="1"/>
</dbReference>
<keyword evidence="1" id="KW-0175">Coiled coil</keyword>
<proteinExistence type="predicted"/>
<organism evidence="6 7">
    <name type="scientific">Maledivibacter halophilus</name>
    <dbReference type="NCBI Taxonomy" id="36842"/>
    <lineage>
        <taxon>Bacteria</taxon>
        <taxon>Bacillati</taxon>
        <taxon>Bacillota</taxon>
        <taxon>Clostridia</taxon>
        <taxon>Peptostreptococcales</taxon>
        <taxon>Caminicellaceae</taxon>
        <taxon>Maledivibacter</taxon>
    </lineage>
</organism>
<feature type="coiled-coil region" evidence="1">
    <location>
        <begin position="148"/>
        <end position="196"/>
    </location>
</feature>
<dbReference type="InterPro" id="IPR058729">
    <property type="entry name" value="Beta-barrel_RND-rel"/>
</dbReference>
<dbReference type="RefSeq" id="WP_079495181.1">
    <property type="nucleotide sequence ID" value="NZ_FUZT01000015.1"/>
</dbReference>
<dbReference type="Pfam" id="PF26011">
    <property type="entry name" value="Beta-barrel_RND_rel"/>
    <property type="match status" value="1"/>
</dbReference>
<feature type="domain" description="RND related beta-barrel" evidence="3">
    <location>
        <begin position="259"/>
        <end position="329"/>
    </location>
</feature>
<gene>
    <name evidence="6" type="ORF">SAMN02194393_04693</name>
</gene>
<dbReference type="AlphaFoldDB" id="A0A1T5MGE8"/>
<reference evidence="6 7" key="1">
    <citation type="submission" date="2017-02" db="EMBL/GenBank/DDBJ databases">
        <authorList>
            <person name="Peterson S.W."/>
        </authorList>
    </citation>
    <scope>NUCLEOTIDE SEQUENCE [LARGE SCALE GENOMIC DNA]</scope>
    <source>
        <strain evidence="6 7">M1</strain>
    </source>
</reference>
<feature type="domain" description="RND related barrel-sandwich hybrid" evidence="5">
    <location>
        <begin position="57"/>
        <end position="255"/>
    </location>
</feature>
<evidence type="ECO:0000313" key="6">
    <source>
        <dbReference type="EMBL" id="SKC87326.1"/>
    </source>
</evidence>
<evidence type="ECO:0000259" key="5">
    <source>
        <dbReference type="Pfam" id="PF26018"/>
    </source>
</evidence>
<keyword evidence="2" id="KW-0812">Transmembrane</keyword>
<evidence type="ECO:0000313" key="7">
    <source>
        <dbReference type="Proteomes" id="UP000190285"/>
    </source>
</evidence>
<protein>
    <submittedName>
        <fullName evidence="6">Putative membrane fusion protein</fullName>
    </submittedName>
</protein>
<evidence type="ECO:0000259" key="3">
    <source>
        <dbReference type="Pfam" id="PF26011"/>
    </source>
</evidence>
<evidence type="ECO:0000259" key="4">
    <source>
        <dbReference type="Pfam" id="PF26012"/>
    </source>
</evidence>
<dbReference type="Pfam" id="PF26018">
    <property type="entry name" value="BSH_RND_rel"/>
    <property type="match status" value="1"/>
</dbReference>
<accession>A0A1T5MGE8</accession>
<dbReference type="InterPro" id="IPR058728">
    <property type="entry name" value="HH_RND-rel"/>
</dbReference>
<dbReference type="Proteomes" id="UP000190285">
    <property type="component" value="Unassembled WGS sequence"/>
</dbReference>
<keyword evidence="7" id="KW-1185">Reference proteome</keyword>
<keyword evidence="2" id="KW-0472">Membrane</keyword>
<feature type="domain" description="RND related alpha-helical hairpin" evidence="4">
    <location>
        <begin position="94"/>
        <end position="193"/>
    </location>
</feature>
<dbReference type="EMBL" id="FUZT01000015">
    <property type="protein sequence ID" value="SKC87326.1"/>
    <property type="molecule type" value="Genomic_DNA"/>
</dbReference>
<dbReference type="OrthoDB" id="1834786at2"/>